<evidence type="ECO:0000256" key="1">
    <source>
        <dbReference type="SAM" id="MobiDB-lite"/>
    </source>
</evidence>
<dbReference type="GO" id="GO:0008237">
    <property type="term" value="F:metallopeptidase activity"/>
    <property type="evidence" value="ECO:0007669"/>
    <property type="project" value="UniProtKB-KW"/>
</dbReference>
<evidence type="ECO:0000313" key="2">
    <source>
        <dbReference type="EMBL" id="CAA9301420.1"/>
    </source>
</evidence>
<feature type="non-terminal residue" evidence="2">
    <location>
        <position position="281"/>
    </location>
</feature>
<feature type="region of interest" description="Disordered" evidence="1">
    <location>
        <begin position="1"/>
        <end position="71"/>
    </location>
</feature>
<protein>
    <submittedName>
        <fullName evidence="2">YpfJ protein, zinc metalloprotease superfamily</fullName>
    </submittedName>
</protein>
<sequence length="281" mass="30926">ALAGRTTERQRGGPPRDGRNGHRRRHRHGGNRADRHALRRGPGGRDPAGRARGRRCPPGCARRRPAAERRAGAVRLHRAGGHGRRVERHLPAVWPRLRGAAAGALHRDAADGVRHRPVRHGPLLLPRRPEGVHRPRLLQRPGAHVRRARRQRLRAGVRDRPRGRPPRADAAGHVGARGGGVAGRARGGGQRPLRAPGAAGRLLRRRVGAPQQDPARSRRRGGGPRRRHGHRRRPAPAAEPGADRPRVVHARLVRPARPVVPARAGQRRRAPVRYVRHGETV</sequence>
<gene>
    <name evidence="2" type="ORF">AVDCRST_MAG68-480</name>
</gene>
<keyword evidence="2" id="KW-0378">Hydrolase</keyword>
<feature type="compositionally biased region" description="Basic residues" evidence="1">
    <location>
        <begin position="265"/>
        <end position="275"/>
    </location>
</feature>
<reference evidence="2" key="1">
    <citation type="submission" date="2020-02" db="EMBL/GenBank/DDBJ databases">
        <authorList>
            <person name="Meier V. D."/>
        </authorList>
    </citation>
    <scope>NUCLEOTIDE SEQUENCE</scope>
    <source>
        <strain evidence="2">AVDCRST_MAG68</strain>
    </source>
</reference>
<feature type="compositionally biased region" description="Basic residues" evidence="1">
    <location>
        <begin position="21"/>
        <end position="30"/>
    </location>
</feature>
<feature type="compositionally biased region" description="Basic residues" evidence="1">
    <location>
        <begin position="143"/>
        <end position="155"/>
    </location>
</feature>
<keyword evidence="2" id="KW-0645">Protease</keyword>
<name>A0A6J4KBY6_9BACT</name>
<feature type="compositionally biased region" description="Basic residues" evidence="1">
    <location>
        <begin position="217"/>
        <end position="234"/>
    </location>
</feature>
<dbReference type="AlphaFoldDB" id="A0A6J4KBY6"/>
<keyword evidence="2" id="KW-0482">Metalloprotease</keyword>
<dbReference type="EMBL" id="CADCTW010000029">
    <property type="protein sequence ID" value="CAA9301420.1"/>
    <property type="molecule type" value="Genomic_DNA"/>
</dbReference>
<feature type="compositionally biased region" description="Gly residues" evidence="1">
    <location>
        <begin position="175"/>
        <end position="190"/>
    </location>
</feature>
<feature type="region of interest" description="Disordered" evidence="1">
    <location>
        <begin position="142"/>
        <end position="281"/>
    </location>
</feature>
<feature type="compositionally biased region" description="Basic and acidic residues" evidence="1">
    <location>
        <begin position="1"/>
        <end position="20"/>
    </location>
</feature>
<proteinExistence type="predicted"/>
<feature type="non-terminal residue" evidence="2">
    <location>
        <position position="1"/>
    </location>
</feature>
<feature type="compositionally biased region" description="Low complexity" evidence="1">
    <location>
        <begin position="191"/>
        <end position="201"/>
    </location>
</feature>
<dbReference type="GO" id="GO:0006508">
    <property type="term" value="P:proteolysis"/>
    <property type="evidence" value="ECO:0007669"/>
    <property type="project" value="UniProtKB-KW"/>
</dbReference>
<organism evidence="2">
    <name type="scientific">uncultured Gemmatimonadota bacterium</name>
    <dbReference type="NCBI Taxonomy" id="203437"/>
    <lineage>
        <taxon>Bacteria</taxon>
        <taxon>Pseudomonadati</taxon>
        <taxon>Gemmatimonadota</taxon>
        <taxon>environmental samples</taxon>
    </lineage>
</organism>
<accession>A0A6J4KBY6</accession>
<feature type="compositionally biased region" description="Low complexity" evidence="1">
    <location>
        <begin position="255"/>
        <end position="264"/>
    </location>
</feature>